<feature type="non-terminal residue" evidence="7">
    <location>
        <position position="1"/>
    </location>
</feature>
<accession>A0ABD3QML2</accession>
<keyword evidence="8" id="KW-1185">Reference proteome</keyword>
<dbReference type="InterPro" id="IPR039949">
    <property type="entry name" value="NAA40"/>
</dbReference>
<dbReference type="InterPro" id="IPR016181">
    <property type="entry name" value="Acyl_CoA_acyltransferase"/>
</dbReference>
<dbReference type="SUPFAM" id="SSF55729">
    <property type="entry name" value="Acyl-CoA N-acyltransferases (Nat)"/>
    <property type="match status" value="1"/>
</dbReference>
<dbReference type="AlphaFoldDB" id="A0ABD3QML2"/>
<evidence type="ECO:0000256" key="4">
    <source>
        <dbReference type="ARBA" id="ARBA00022679"/>
    </source>
</evidence>
<protein>
    <recommendedName>
        <fullName evidence="9">N-alpha-acetyltransferase 40</fullName>
    </recommendedName>
</protein>
<organism evidence="7 8">
    <name type="scientific">Cyclotella cryptica</name>
    <dbReference type="NCBI Taxonomy" id="29204"/>
    <lineage>
        <taxon>Eukaryota</taxon>
        <taxon>Sar</taxon>
        <taxon>Stramenopiles</taxon>
        <taxon>Ochrophyta</taxon>
        <taxon>Bacillariophyta</taxon>
        <taxon>Coscinodiscophyceae</taxon>
        <taxon>Thalassiosirophycidae</taxon>
        <taxon>Stephanodiscales</taxon>
        <taxon>Stephanodiscaceae</taxon>
        <taxon>Cyclotella</taxon>
    </lineage>
</organism>
<keyword evidence="4" id="KW-0808">Transferase</keyword>
<evidence type="ECO:0008006" key="9">
    <source>
        <dbReference type="Google" id="ProtNLM"/>
    </source>
</evidence>
<evidence type="ECO:0000313" key="8">
    <source>
        <dbReference type="Proteomes" id="UP001516023"/>
    </source>
</evidence>
<comment type="caution">
    <text evidence="7">The sequence shown here is derived from an EMBL/GenBank/DDBJ whole genome shotgun (WGS) entry which is preliminary data.</text>
</comment>
<sequence length="229" mass="26367">ISICTLWLWLARRQLGYKGGLQHTKQAISKVKSQNHFTSLPPSYLKLDIPISAHNTKSGQDNNKSITARIEHFSTPLPPTLLDQCLLIFEQNIGDLYWQSCWGLDMKEKPNEFENAFNRTRADINGSKISQSTNAESEPTVLRFVHYRFEPDHEDDPIALVSYVYKLQIQSMKQKLGLGKCLMSIVELLALKFRMEKIMLTMFKVNAKALGFYLHKMKYEVDECSTSNF</sequence>
<keyword evidence="6" id="KW-0012">Acyltransferase</keyword>
<proteinExistence type="predicted"/>
<dbReference type="EMBL" id="JABMIG020000027">
    <property type="protein sequence ID" value="KAL3801367.1"/>
    <property type="molecule type" value="Genomic_DNA"/>
</dbReference>
<evidence type="ECO:0000256" key="1">
    <source>
        <dbReference type="ARBA" id="ARBA00004123"/>
    </source>
</evidence>
<reference evidence="7 8" key="1">
    <citation type="journal article" date="2020" name="G3 (Bethesda)">
        <title>Improved Reference Genome for Cyclotella cryptica CCMP332, a Model for Cell Wall Morphogenesis, Salinity Adaptation, and Lipid Production in Diatoms (Bacillariophyta).</title>
        <authorList>
            <person name="Roberts W.R."/>
            <person name="Downey K.M."/>
            <person name="Ruck E.C."/>
            <person name="Traller J.C."/>
            <person name="Alverson A.J."/>
        </authorList>
    </citation>
    <scope>NUCLEOTIDE SEQUENCE [LARGE SCALE GENOMIC DNA]</scope>
    <source>
        <strain evidence="7 8">CCMP332</strain>
    </source>
</reference>
<dbReference type="PANTHER" id="PTHR20531">
    <property type="entry name" value="N-ALPHA-ACETYLTRANSFERASE 40"/>
    <property type="match status" value="1"/>
</dbReference>
<name>A0ABD3QML2_9STRA</name>
<dbReference type="GO" id="GO:0016746">
    <property type="term" value="F:acyltransferase activity"/>
    <property type="evidence" value="ECO:0007669"/>
    <property type="project" value="UniProtKB-KW"/>
</dbReference>
<gene>
    <name evidence="7" type="ORF">HJC23_006977</name>
</gene>
<evidence type="ECO:0000256" key="5">
    <source>
        <dbReference type="ARBA" id="ARBA00023242"/>
    </source>
</evidence>
<dbReference type="GO" id="GO:0005634">
    <property type="term" value="C:nucleus"/>
    <property type="evidence" value="ECO:0007669"/>
    <property type="project" value="UniProtKB-SubCell"/>
</dbReference>
<keyword evidence="3" id="KW-0963">Cytoplasm</keyword>
<evidence type="ECO:0000256" key="6">
    <source>
        <dbReference type="ARBA" id="ARBA00023315"/>
    </source>
</evidence>
<dbReference type="GO" id="GO:0005737">
    <property type="term" value="C:cytoplasm"/>
    <property type="evidence" value="ECO:0007669"/>
    <property type="project" value="UniProtKB-SubCell"/>
</dbReference>
<comment type="subcellular location">
    <subcellularLocation>
        <location evidence="2">Cytoplasm</location>
    </subcellularLocation>
    <subcellularLocation>
        <location evidence="1">Nucleus</location>
    </subcellularLocation>
</comment>
<evidence type="ECO:0000313" key="7">
    <source>
        <dbReference type="EMBL" id="KAL3801367.1"/>
    </source>
</evidence>
<dbReference type="Proteomes" id="UP001516023">
    <property type="component" value="Unassembled WGS sequence"/>
</dbReference>
<dbReference type="PANTHER" id="PTHR20531:SF1">
    <property type="entry name" value="N-ALPHA-ACETYLTRANSFERASE 40"/>
    <property type="match status" value="1"/>
</dbReference>
<evidence type="ECO:0000256" key="3">
    <source>
        <dbReference type="ARBA" id="ARBA00022490"/>
    </source>
</evidence>
<evidence type="ECO:0000256" key="2">
    <source>
        <dbReference type="ARBA" id="ARBA00004496"/>
    </source>
</evidence>
<dbReference type="Gene3D" id="3.40.630.30">
    <property type="match status" value="1"/>
</dbReference>
<keyword evidence="5" id="KW-0539">Nucleus</keyword>